<comment type="caution">
    <text evidence="6">The sequence shown here is derived from an EMBL/GenBank/DDBJ whole genome shotgun (WGS) entry which is preliminary data.</text>
</comment>
<accession>K8WI55</accession>
<dbReference type="InterPro" id="IPR002937">
    <property type="entry name" value="Amino_oxidase"/>
</dbReference>
<dbReference type="EMBL" id="AKKL01000034">
    <property type="protein sequence ID" value="EKT60258.1"/>
    <property type="molecule type" value="Genomic_DNA"/>
</dbReference>
<comment type="subunit">
    <text evidence="2">Interacts with COX5B; this interaction may contribute to localize PYROXD2 to the inner face of the inner mitochondrial membrane.</text>
</comment>
<dbReference type="SUPFAM" id="SSF51905">
    <property type="entry name" value="FAD/NAD(P)-binding domain"/>
    <property type="match status" value="1"/>
</dbReference>
<sequence>MDEQYDIVIIGSGHNGLVAAAMLSLKGLKVVVLESESDIGGAARTAEITQPGFHHDLYATNIGMFLGSPFYQEYKKELHDNGFEINTIDRPYCNVFPDGEGIAVYQDHDKTDAMLRKYSNQDADSFWKLLSYFQKTSQHFMPIMQTELPSFKAAKQLWSMTRHLGMTESLSLAQLLLKSTREFSEDWFTHPKVRALFIPWAFHLDYGPDISGGATFSFVESMVDHLNGLAISKGGVGNLIKSIAKIIENNGGTILTQKNVTEIIVEKGTAIGVKTITGQTFSARKAVIGNITPTQIVNSLINEAHLPSNYIQKAKQYRYGLSTMMIHFALDGPLEWKAGEDFSNFGYVHIGPYTNDIATTFNQAQNGILPDNPMLVVGQQSRHDKTRAPDGKETLWVQVRALPYTPNSDSLNAISIGHWDSMKQDYAERVIDNISFYAPNIKQRILDYAVFSPEDLMKHNRNLVNGDSVAGSHQLNQNYIFRPFPGYSRYKTPIKNLWIIGASTWPGAGLNAISGYLVAKHIQK</sequence>
<gene>
    <name evidence="6" type="ORF">OOA_12615</name>
</gene>
<keyword evidence="4" id="KW-0812">Transmembrane</keyword>
<dbReference type="Pfam" id="PF01593">
    <property type="entry name" value="Amino_oxidase"/>
    <property type="match status" value="1"/>
</dbReference>
<dbReference type="RefSeq" id="WP_008912517.1">
    <property type="nucleotide sequence ID" value="NZ_KB233223.1"/>
</dbReference>
<dbReference type="Gene3D" id="3.50.50.60">
    <property type="entry name" value="FAD/NAD(P)-binding domain"/>
    <property type="match status" value="2"/>
</dbReference>
<evidence type="ECO:0000313" key="6">
    <source>
        <dbReference type="EMBL" id="EKT60258.1"/>
    </source>
</evidence>
<dbReference type="GO" id="GO:0007264">
    <property type="term" value="P:small GTPase-mediated signal transduction"/>
    <property type="evidence" value="ECO:0007669"/>
    <property type="project" value="InterPro"/>
</dbReference>
<dbReference type="eggNOG" id="COG1233">
    <property type="taxonomic scope" value="Bacteria"/>
</dbReference>
<feature type="transmembrane region" description="Helical" evidence="4">
    <location>
        <begin position="497"/>
        <end position="519"/>
    </location>
</feature>
<dbReference type="PATRIC" id="fig|1141662.3.peg.2560"/>
<evidence type="ECO:0000313" key="7">
    <source>
        <dbReference type="Proteomes" id="UP000009336"/>
    </source>
</evidence>
<dbReference type="OrthoDB" id="5287468at2"/>
<dbReference type="Proteomes" id="UP000009336">
    <property type="component" value="Unassembled WGS sequence"/>
</dbReference>
<reference evidence="6 7" key="1">
    <citation type="journal article" date="2012" name="BMC Genomics">
        <title>Comparative genomics of bacteria in the genus Providencia isolated from wild Drosophila melanogaster.</title>
        <authorList>
            <person name="Galac M.R."/>
            <person name="Lazzaro B.P."/>
        </authorList>
    </citation>
    <scope>NUCLEOTIDE SEQUENCE [LARGE SCALE GENOMIC DNA]</scope>
    <source>
        <strain evidence="6 7">DSM 19968</strain>
    </source>
</reference>
<keyword evidence="4" id="KW-1133">Transmembrane helix</keyword>
<dbReference type="PRINTS" id="PR00891">
    <property type="entry name" value="RABGDIREP"/>
</dbReference>
<evidence type="ECO:0000256" key="4">
    <source>
        <dbReference type="SAM" id="Phobius"/>
    </source>
</evidence>
<dbReference type="GO" id="GO:0016491">
    <property type="term" value="F:oxidoreductase activity"/>
    <property type="evidence" value="ECO:0007669"/>
    <property type="project" value="InterPro"/>
</dbReference>
<keyword evidence="4" id="KW-0472">Membrane</keyword>
<dbReference type="PANTHER" id="PTHR10668:SF105">
    <property type="entry name" value="DEHYDROGENASE-RELATED"/>
    <property type="match status" value="1"/>
</dbReference>
<dbReference type="InterPro" id="IPR018203">
    <property type="entry name" value="GDP_dissociation_inhibitor"/>
</dbReference>
<evidence type="ECO:0000256" key="3">
    <source>
        <dbReference type="ARBA" id="ARBA00040298"/>
    </source>
</evidence>
<dbReference type="InterPro" id="IPR036188">
    <property type="entry name" value="FAD/NAD-bd_sf"/>
</dbReference>
<comment type="function">
    <text evidence="1">Probable oxidoreductase that may play a role as regulator of mitochondrial function.</text>
</comment>
<dbReference type="STRING" id="1141662.OOA_12615"/>
<dbReference type="AlphaFoldDB" id="K8WI55"/>
<evidence type="ECO:0000256" key="1">
    <source>
        <dbReference type="ARBA" id="ARBA00037217"/>
    </source>
</evidence>
<dbReference type="PANTHER" id="PTHR10668">
    <property type="entry name" value="PHYTOENE DEHYDROGENASE"/>
    <property type="match status" value="1"/>
</dbReference>
<evidence type="ECO:0000259" key="5">
    <source>
        <dbReference type="Pfam" id="PF01593"/>
    </source>
</evidence>
<feature type="domain" description="Amine oxidase" evidence="5">
    <location>
        <begin position="16"/>
        <end position="359"/>
    </location>
</feature>
<name>K8WI55_9GAMM</name>
<dbReference type="GO" id="GO:0005092">
    <property type="term" value="F:GDP-dissociation inhibitor activity"/>
    <property type="evidence" value="ECO:0007669"/>
    <property type="project" value="InterPro"/>
</dbReference>
<keyword evidence="7" id="KW-1185">Reference proteome</keyword>
<evidence type="ECO:0000256" key="2">
    <source>
        <dbReference type="ARBA" id="ARBA00038825"/>
    </source>
</evidence>
<dbReference type="HOGENOM" id="CLU_019327_1_0_6"/>
<protein>
    <recommendedName>
        <fullName evidence="3">Pyridine nucleotide-disulfide oxidoreductase domain-containing protein 2</fullName>
    </recommendedName>
</protein>
<proteinExistence type="predicted"/>
<organism evidence="6 7">
    <name type="scientific">Providencia burhodogranariea DSM 19968</name>
    <dbReference type="NCBI Taxonomy" id="1141662"/>
    <lineage>
        <taxon>Bacteria</taxon>
        <taxon>Pseudomonadati</taxon>
        <taxon>Pseudomonadota</taxon>
        <taxon>Gammaproteobacteria</taxon>
        <taxon>Enterobacterales</taxon>
        <taxon>Morganellaceae</taxon>
        <taxon>Providencia</taxon>
    </lineage>
</organism>